<keyword evidence="1" id="KW-0560">Oxidoreductase</keyword>
<reference evidence="5" key="1">
    <citation type="submission" date="2022-08" db="EMBL/GenBank/DDBJ databases">
        <authorList>
            <person name="Deng Y."/>
            <person name="Han X.-F."/>
            <person name="Zhang Y.-Q."/>
        </authorList>
    </citation>
    <scope>NUCLEOTIDE SEQUENCE</scope>
    <source>
        <strain evidence="5">CPCC 203386</strain>
    </source>
</reference>
<evidence type="ECO:0000259" key="4">
    <source>
        <dbReference type="SMART" id="SM00984"/>
    </source>
</evidence>
<dbReference type="Gene3D" id="3.40.50.720">
    <property type="entry name" value="NAD(P)-binding Rossmann-like Domain"/>
    <property type="match status" value="2"/>
</dbReference>
<feature type="domain" description="UDP-glucose/GDP-mannose dehydrogenase C-terminal" evidence="4">
    <location>
        <begin position="354"/>
        <end position="445"/>
    </location>
</feature>
<dbReference type="PIRSF" id="PIRSF000124">
    <property type="entry name" value="UDPglc_GDPman_dh"/>
    <property type="match status" value="1"/>
</dbReference>
<proteinExistence type="inferred from homology"/>
<dbReference type="Pfam" id="PF03720">
    <property type="entry name" value="UDPG_MGDP_dh_C"/>
    <property type="match status" value="1"/>
</dbReference>
<dbReference type="PANTHER" id="PTHR43491">
    <property type="entry name" value="UDP-N-ACETYL-D-MANNOSAMINE DEHYDROGENASE"/>
    <property type="match status" value="1"/>
</dbReference>
<sequence length="454" mass="49150">MTTFDSITRSDQIEQPARFAQSARWTVADLPAAEPEFEFDVAIVGLGYVGLPTALAYHGSNSRVLALDVSERRIEVIRSNNADLLDIDRARLLVALDHPGFVLSTDPDDLRRAAAVIVCVPTPVDEHLIPDLSILKAATQMVVDHAVPGQVLMLTSTSYVGCTDDLLVKPLVNRGFTVGSDVFVAFSAERIDPGNATFDHDEVPRVVGGATAECEEEATKLLLRYVTNVHRVRSLAAAEMTKLLENTFRAVNIALANEFADICKSLDLDIADVVDAASTKPYGYMPFLPGPGVGGHCIPCDPHYLLWQLRKQRVAAPMITQAMVEIAARPNRVVDRVQEVLSDAGYGLTGSRVLVIGIAYKPDVADLRESPALEILDGLIERGANVAFLDGHFEGVTLPSGTSLLAETDPVAYGADLVLLHTRHSDTDLSWIAPGQLVLDTTYRGVDVPQRVIL</sequence>
<accession>A0ABT2GYD6</accession>
<keyword evidence="2" id="KW-0520">NAD</keyword>
<dbReference type="SUPFAM" id="SSF51735">
    <property type="entry name" value="NAD(P)-binding Rossmann-fold domains"/>
    <property type="match status" value="1"/>
</dbReference>
<dbReference type="SUPFAM" id="SSF48179">
    <property type="entry name" value="6-phosphogluconate dehydrogenase C-terminal domain-like"/>
    <property type="match status" value="1"/>
</dbReference>
<name>A0ABT2GYD6_9MICO</name>
<dbReference type="InterPro" id="IPR001732">
    <property type="entry name" value="UDP-Glc/GDP-Man_DH_N"/>
</dbReference>
<dbReference type="InterPro" id="IPR036220">
    <property type="entry name" value="UDP-Glc/GDP-Man_DH_C_sf"/>
</dbReference>
<keyword evidence="6" id="KW-1185">Reference proteome</keyword>
<dbReference type="EMBL" id="JANLCJ010000001">
    <property type="protein sequence ID" value="MCS5732928.1"/>
    <property type="molecule type" value="Genomic_DNA"/>
</dbReference>
<dbReference type="InterPro" id="IPR028359">
    <property type="entry name" value="UDP_ManNAc/GlcNAc_DH"/>
</dbReference>
<dbReference type="InterPro" id="IPR014026">
    <property type="entry name" value="UDP-Glc/GDP-Man_DH_dimer"/>
</dbReference>
<evidence type="ECO:0000313" key="5">
    <source>
        <dbReference type="EMBL" id="MCS5732928.1"/>
    </source>
</evidence>
<dbReference type="InterPro" id="IPR014027">
    <property type="entry name" value="UDP-Glc/GDP-Man_DH_C"/>
</dbReference>
<dbReference type="Pfam" id="PF00984">
    <property type="entry name" value="UDPG_MGDP_dh"/>
    <property type="match status" value="1"/>
</dbReference>
<dbReference type="Pfam" id="PF03721">
    <property type="entry name" value="UDPG_MGDP_dh_N"/>
    <property type="match status" value="1"/>
</dbReference>
<evidence type="ECO:0000313" key="6">
    <source>
        <dbReference type="Proteomes" id="UP001165586"/>
    </source>
</evidence>
<comment type="similarity">
    <text evidence="3">Belongs to the UDP-glucose/GDP-mannose dehydrogenase family.</text>
</comment>
<gene>
    <name evidence="5" type="ORF">N1032_04115</name>
</gene>
<comment type="caution">
    <text evidence="5">The sequence shown here is derived from an EMBL/GenBank/DDBJ whole genome shotgun (WGS) entry which is preliminary data.</text>
</comment>
<dbReference type="InterPro" id="IPR036291">
    <property type="entry name" value="NAD(P)-bd_dom_sf"/>
</dbReference>
<evidence type="ECO:0000256" key="3">
    <source>
        <dbReference type="PIRNR" id="PIRNR000124"/>
    </source>
</evidence>
<dbReference type="SMART" id="SM00984">
    <property type="entry name" value="UDPG_MGDP_dh_C"/>
    <property type="match status" value="1"/>
</dbReference>
<evidence type="ECO:0000256" key="1">
    <source>
        <dbReference type="ARBA" id="ARBA00023002"/>
    </source>
</evidence>
<dbReference type="RefSeq" id="WP_259537600.1">
    <property type="nucleotide sequence ID" value="NZ_JANLCJ010000001.1"/>
</dbReference>
<dbReference type="NCBIfam" id="TIGR03026">
    <property type="entry name" value="NDP-sugDHase"/>
    <property type="match status" value="1"/>
</dbReference>
<protein>
    <submittedName>
        <fullName evidence="5">Nucleotide sugar dehydrogenase</fullName>
    </submittedName>
</protein>
<dbReference type="InterPro" id="IPR017476">
    <property type="entry name" value="UDP-Glc/GDP-Man"/>
</dbReference>
<organism evidence="5 6">
    <name type="scientific">Herbiconiux daphne</name>
    <dbReference type="NCBI Taxonomy" id="2970914"/>
    <lineage>
        <taxon>Bacteria</taxon>
        <taxon>Bacillati</taxon>
        <taxon>Actinomycetota</taxon>
        <taxon>Actinomycetes</taxon>
        <taxon>Micrococcales</taxon>
        <taxon>Microbacteriaceae</taxon>
        <taxon>Herbiconiux</taxon>
    </lineage>
</organism>
<dbReference type="PANTHER" id="PTHR43491:SF1">
    <property type="entry name" value="UDP-N-ACETYL-D-MANNOSAMINE DEHYDROGENASE"/>
    <property type="match status" value="1"/>
</dbReference>
<dbReference type="SUPFAM" id="SSF52413">
    <property type="entry name" value="UDP-glucose/GDP-mannose dehydrogenase C-terminal domain"/>
    <property type="match status" value="1"/>
</dbReference>
<dbReference type="PIRSF" id="PIRSF500136">
    <property type="entry name" value="UDP_ManNAc_DH"/>
    <property type="match status" value="1"/>
</dbReference>
<evidence type="ECO:0000256" key="2">
    <source>
        <dbReference type="ARBA" id="ARBA00023027"/>
    </source>
</evidence>
<dbReference type="Proteomes" id="UP001165586">
    <property type="component" value="Unassembled WGS sequence"/>
</dbReference>
<dbReference type="InterPro" id="IPR008927">
    <property type="entry name" value="6-PGluconate_DH-like_C_sf"/>
</dbReference>